<feature type="binding site" evidence="11">
    <location>
        <position position="480"/>
    </location>
    <ligand>
        <name>Mg(2+)</name>
        <dbReference type="ChEBI" id="CHEBI:18420"/>
    </ligand>
</feature>
<dbReference type="SUPFAM" id="SSF52467">
    <property type="entry name" value="DHS-like NAD/FAD-binding domain"/>
    <property type="match status" value="1"/>
</dbReference>
<evidence type="ECO:0000256" key="1">
    <source>
        <dbReference type="ARBA" id="ARBA00001920"/>
    </source>
</evidence>
<evidence type="ECO:0000256" key="2">
    <source>
        <dbReference type="ARBA" id="ARBA00001964"/>
    </source>
</evidence>
<feature type="binding site" evidence="11">
    <location>
        <position position="478"/>
    </location>
    <ligand>
        <name>Mg(2+)</name>
        <dbReference type="ChEBI" id="CHEBI:18420"/>
    </ligand>
</feature>
<reference evidence="16" key="2">
    <citation type="submission" date="2020-09" db="EMBL/GenBank/DDBJ databases">
        <authorList>
            <person name="Sun Q."/>
            <person name="Zhou Y."/>
        </authorList>
    </citation>
    <scope>NUCLEOTIDE SEQUENCE</scope>
    <source>
        <strain evidence="16">CGMCC 1.12777</strain>
    </source>
</reference>
<dbReference type="Pfam" id="PF02775">
    <property type="entry name" value="TPP_enzyme_C"/>
    <property type="match status" value="1"/>
</dbReference>
<dbReference type="InterPro" id="IPR012110">
    <property type="entry name" value="PDC/IPDC-like"/>
</dbReference>
<organism evidence="16 17">
    <name type="scientific">Pullulanibacillus pueri</name>
    <dbReference type="NCBI Taxonomy" id="1437324"/>
    <lineage>
        <taxon>Bacteria</taxon>
        <taxon>Bacillati</taxon>
        <taxon>Bacillota</taxon>
        <taxon>Bacilli</taxon>
        <taxon>Bacillales</taxon>
        <taxon>Sporolactobacillaceae</taxon>
        <taxon>Pullulanibacillus</taxon>
    </lineage>
</organism>
<proteinExistence type="inferred from homology"/>
<dbReference type="GO" id="GO:0005829">
    <property type="term" value="C:cytosol"/>
    <property type="evidence" value="ECO:0007669"/>
    <property type="project" value="TreeGrafter"/>
</dbReference>
<name>A0A8J2ZXA2_9BACL</name>
<dbReference type="CDD" id="cd07038">
    <property type="entry name" value="TPP_PYR_PDC_IPDC_like"/>
    <property type="match status" value="1"/>
</dbReference>
<dbReference type="InterPro" id="IPR012000">
    <property type="entry name" value="Thiamin_PyroP_enz_cen_dom"/>
</dbReference>
<evidence type="ECO:0000256" key="3">
    <source>
        <dbReference type="ARBA" id="ARBA00002938"/>
    </source>
</evidence>
<comment type="cofactor">
    <cofactor evidence="1">
        <name>a metal cation</name>
        <dbReference type="ChEBI" id="CHEBI:25213"/>
    </cofactor>
</comment>
<evidence type="ECO:0000313" key="17">
    <source>
        <dbReference type="Proteomes" id="UP000656813"/>
    </source>
</evidence>
<evidence type="ECO:0000256" key="6">
    <source>
        <dbReference type="ARBA" id="ARBA00022723"/>
    </source>
</evidence>
<keyword evidence="8 11" id="KW-0460">Magnesium</keyword>
<evidence type="ECO:0000256" key="11">
    <source>
        <dbReference type="PIRSR" id="PIRSR036565-2"/>
    </source>
</evidence>
<comment type="caution">
    <text evidence="16">The sequence shown here is derived from an EMBL/GenBank/DDBJ whole genome shotgun (WGS) entry which is preliminary data.</text>
</comment>
<dbReference type="PIRSF" id="PIRSF036565">
    <property type="entry name" value="Pyruvt_ip_decrb"/>
    <property type="match status" value="1"/>
</dbReference>
<evidence type="ECO:0000256" key="7">
    <source>
        <dbReference type="ARBA" id="ARBA00022793"/>
    </source>
</evidence>
<dbReference type="InterPro" id="IPR029035">
    <property type="entry name" value="DHS-like_NAD/FAD-binding_dom"/>
</dbReference>
<evidence type="ECO:0000259" key="15">
    <source>
        <dbReference type="Pfam" id="PF02776"/>
    </source>
</evidence>
<dbReference type="PANTHER" id="PTHR43452">
    <property type="entry name" value="PYRUVATE DECARBOXYLASE"/>
    <property type="match status" value="1"/>
</dbReference>
<evidence type="ECO:0000256" key="8">
    <source>
        <dbReference type="ARBA" id="ARBA00022842"/>
    </source>
</evidence>
<keyword evidence="9 12" id="KW-0786">Thiamine pyrophosphate</keyword>
<accession>A0A8J2ZXA2</accession>
<dbReference type="AlphaFoldDB" id="A0A8J2ZXA2"/>
<dbReference type="Proteomes" id="UP000656813">
    <property type="component" value="Unassembled WGS sequence"/>
</dbReference>
<dbReference type="PANTHER" id="PTHR43452:SF30">
    <property type="entry name" value="PYRUVATE DECARBOXYLASE ISOZYME 1-RELATED"/>
    <property type="match status" value="1"/>
</dbReference>
<evidence type="ECO:0000256" key="9">
    <source>
        <dbReference type="ARBA" id="ARBA00023052"/>
    </source>
</evidence>
<evidence type="ECO:0000313" key="16">
    <source>
        <dbReference type="EMBL" id="GGH84542.1"/>
    </source>
</evidence>
<dbReference type="InterPro" id="IPR029061">
    <property type="entry name" value="THDP-binding"/>
</dbReference>
<comment type="cofactor">
    <cofactor evidence="2">
        <name>thiamine diphosphate</name>
        <dbReference type="ChEBI" id="CHEBI:58937"/>
    </cofactor>
</comment>
<keyword evidence="6 11" id="KW-0479">Metal-binding</keyword>
<dbReference type="GO" id="GO:0004737">
    <property type="term" value="F:pyruvate decarboxylase activity"/>
    <property type="evidence" value="ECO:0007669"/>
    <property type="project" value="TreeGrafter"/>
</dbReference>
<dbReference type="InterPro" id="IPR011766">
    <property type="entry name" value="TPP_enzyme_TPP-bd"/>
</dbReference>
<evidence type="ECO:0000259" key="13">
    <source>
        <dbReference type="Pfam" id="PF00205"/>
    </source>
</evidence>
<comment type="cofactor">
    <cofactor evidence="11">
        <name>Mg(2+)</name>
        <dbReference type="ChEBI" id="CHEBI:18420"/>
    </cofactor>
    <text evidence="11">Binds 1 Mg(2+) per subunit.</text>
</comment>
<evidence type="ECO:0000259" key="14">
    <source>
        <dbReference type="Pfam" id="PF02775"/>
    </source>
</evidence>
<dbReference type="RefSeq" id="WP_229745602.1">
    <property type="nucleotide sequence ID" value="NZ_BMFV01000022.1"/>
</dbReference>
<feature type="domain" description="Thiamine pyrophosphate enzyme N-terminal TPP-binding" evidence="15">
    <location>
        <begin position="22"/>
        <end position="130"/>
    </location>
</feature>
<dbReference type="InterPro" id="IPR012001">
    <property type="entry name" value="Thiamin_PyroP_enz_TPP-bd_dom"/>
</dbReference>
<evidence type="ECO:0000256" key="12">
    <source>
        <dbReference type="RuleBase" id="RU362132"/>
    </source>
</evidence>
<feature type="domain" description="Thiamine pyrophosphate enzyme TPP-binding" evidence="14">
    <location>
        <begin position="406"/>
        <end position="545"/>
    </location>
</feature>
<dbReference type="Pfam" id="PF00205">
    <property type="entry name" value="TPP_enzyme_M"/>
    <property type="match status" value="1"/>
</dbReference>
<keyword evidence="10" id="KW-0456">Lyase</keyword>
<sequence>MVKEVETMQANQMETKIMSQVTLGHYLLDRLSQEGVTEIFGVPGDYNFSLLDTIEKFENIWFVNGRNELNAGYAADAYARLKGLSALITTFGVGEMSACNAVAGANSENVPIVHIVGTPPSMAQQEHKLMHHTLMDGNYDVFRKVYEPLSAYTAVLTPENAVFEISKALHIAKEKRKPVYLMVAIDLVTKPIVLPQQQITLPSTKTNQTTLQAALDHAKQLLKQAQKTVLLVDVKTIRFTLEQPVIQLAEAMNIPVASTLYGKGGFDESHPQFIGVYGGAFGRQTVRTTVENADCIIAVGLVWADSNTANFTAKLNPSQLIQIQPNKVKIGAAEYPQVLAEDMLQALQSIGYQEQGTVIKGAFPYDQVIGEPEQALTAASYYPRLQQFLKTGDIVIAETGTFYYGMTQVKLPQSATFIAQGGWQSIGYATPSTYGACIAAPNRRVLLFTGDGALQLTVQEISSMLIHGLRPIIFVLNNHGYTIEKYLNVKTENQNYNQVPNWSYAKLMEVFGGEAFSTTVQNNGELDAALTRVETESQNKLCLIEMIVQDPMDAPQYMLNMRNYLEKQEKQRS</sequence>
<dbReference type="EMBL" id="BMFV01000022">
    <property type="protein sequence ID" value="GGH84542.1"/>
    <property type="molecule type" value="Genomic_DNA"/>
</dbReference>
<evidence type="ECO:0000256" key="5">
    <source>
        <dbReference type="ARBA" id="ARBA00020054"/>
    </source>
</evidence>
<dbReference type="Pfam" id="PF02776">
    <property type="entry name" value="TPP_enzyme_N"/>
    <property type="match status" value="1"/>
</dbReference>
<dbReference type="Gene3D" id="3.40.50.970">
    <property type="match status" value="2"/>
</dbReference>
<dbReference type="Gene3D" id="3.40.50.1220">
    <property type="entry name" value="TPP-binding domain"/>
    <property type="match status" value="1"/>
</dbReference>
<gene>
    <name evidence="16" type="ORF">GCM10007096_27860</name>
</gene>
<comment type="function">
    <text evidence="3">Decarboxylates branched-chain and aromatic alpha-keto acids to aldehydes.</text>
</comment>
<dbReference type="CDD" id="cd02005">
    <property type="entry name" value="TPP_PDC_IPDC"/>
    <property type="match status" value="1"/>
</dbReference>
<dbReference type="GO" id="GO:0030976">
    <property type="term" value="F:thiamine pyrophosphate binding"/>
    <property type="evidence" value="ECO:0007669"/>
    <property type="project" value="InterPro"/>
</dbReference>
<dbReference type="FunFam" id="3.40.50.970:FF:000019">
    <property type="entry name" value="Pyruvate decarboxylase isozyme"/>
    <property type="match status" value="1"/>
</dbReference>
<keyword evidence="17" id="KW-1185">Reference proteome</keyword>
<dbReference type="GO" id="GO:0000949">
    <property type="term" value="P:aromatic amino acid family catabolic process to alcohol via Ehrlich pathway"/>
    <property type="evidence" value="ECO:0007669"/>
    <property type="project" value="TreeGrafter"/>
</dbReference>
<dbReference type="GO" id="GO:0000287">
    <property type="term" value="F:magnesium ion binding"/>
    <property type="evidence" value="ECO:0007669"/>
    <property type="project" value="InterPro"/>
</dbReference>
<evidence type="ECO:0000256" key="10">
    <source>
        <dbReference type="ARBA" id="ARBA00023239"/>
    </source>
</evidence>
<dbReference type="InterPro" id="IPR047213">
    <property type="entry name" value="TPP_PYR_PDC_IPDC-like"/>
</dbReference>
<protein>
    <recommendedName>
        <fullName evidence="5">Alpha-keto-acid decarboxylase</fullName>
    </recommendedName>
</protein>
<feature type="binding site" evidence="11">
    <location>
        <position position="451"/>
    </location>
    <ligand>
        <name>Mg(2+)</name>
        <dbReference type="ChEBI" id="CHEBI:18420"/>
    </ligand>
</feature>
<comment type="similarity">
    <text evidence="4 12">Belongs to the TPP enzyme family.</text>
</comment>
<dbReference type="SUPFAM" id="SSF52518">
    <property type="entry name" value="Thiamin diphosphate-binding fold (THDP-binding)"/>
    <property type="match status" value="2"/>
</dbReference>
<reference evidence="16" key="1">
    <citation type="journal article" date="2014" name="Int. J. Syst. Evol. Microbiol.">
        <title>Complete genome sequence of Corynebacterium casei LMG S-19264T (=DSM 44701T), isolated from a smear-ripened cheese.</title>
        <authorList>
            <consortium name="US DOE Joint Genome Institute (JGI-PGF)"/>
            <person name="Walter F."/>
            <person name="Albersmeier A."/>
            <person name="Kalinowski J."/>
            <person name="Ruckert C."/>
        </authorList>
    </citation>
    <scope>NUCLEOTIDE SEQUENCE</scope>
    <source>
        <strain evidence="16">CGMCC 1.12777</strain>
    </source>
</reference>
<dbReference type="FunFam" id="3.40.50.970:FF:000024">
    <property type="entry name" value="Pyruvate decarboxylase isozyme"/>
    <property type="match status" value="1"/>
</dbReference>
<feature type="domain" description="Thiamine pyrophosphate enzyme central" evidence="13">
    <location>
        <begin position="216"/>
        <end position="336"/>
    </location>
</feature>
<dbReference type="InterPro" id="IPR047214">
    <property type="entry name" value="TPP_PDC_IPDC"/>
</dbReference>
<evidence type="ECO:0000256" key="4">
    <source>
        <dbReference type="ARBA" id="ARBA00007812"/>
    </source>
</evidence>
<keyword evidence="7" id="KW-0210">Decarboxylase</keyword>